<dbReference type="EMBL" id="MCFF01000010">
    <property type="protein sequence ID" value="ORZ22718.1"/>
    <property type="molecule type" value="Genomic_DNA"/>
</dbReference>
<dbReference type="GO" id="GO:0005743">
    <property type="term" value="C:mitochondrial inner membrane"/>
    <property type="evidence" value="ECO:0007669"/>
    <property type="project" value="UniProtKB-SubCell"/>
</dbReference>
<dbReference type="RefSeq" id="XP_021883272.1">
    <property type="nucleotide sequence ID" value="XM_022023487.1"/>
</dbReference>
<dbReference type="Proteomes" id="UP000193648">
    <property type="component" value="Unassembled WGS sequence"/>
</dbReference>
<keyword evidence="3" id="KW-0813">Transport</keyword>
<proteinExistence type="inferred from homology"/>
<dbReference type="Gene3D" id="1.10.287.20">
    <property type="entry name" value="Ubiquinol-cytochrome C reductase hinge domain"/>
    <property type="match status" value="1"/>
</dbReference>
<feature type="compositionally biased region" description="Basic and acidic residues" evidence="9">
    <location>
        <begin position="18"/>
        <end position="101"/>
    </location>
</feature>
<dbReference type="GeneID" id="33565331"/>
<dbReference type="PANTHER" id="PTHR15336">
    <property type="entry name" value="UBIQUINOL-CYTOCHROME C REDUCTASE COMPLEX 7.8 KDA PROTEIN"/>
    <property type="match status" value="1"/>
</dbReference>
<dbReference type="SUPFAM" id="SSF81531">
    <property type="entry name" value="Non-heme 11 kDa protein of cytochrome bc1 complex (Ubiquinol-cytochrome c reductase)"/>
    <property type="match status" value="1"/>
</dbReference>
<name>A0A1Y2GTA9_9FUNG</name>
<keyword evidence="8" id="KW-0472">Membrane</keyword>
<dbReference type="InterPro" id="IPR003422">
    <property type="entry name" value="Cyt_b-c1_6"/>
</dbReference>
<dbReference type="STRING" id="64571.A0A1Y2GTA9"/>
<keyword evidence="6" id="KW-0249">Electron transport</keyword>
<comment type="subcellular location">
    <subcellularLocation>
        <location evidence="1">Mitochondrion inner membrane</location>
        <topology evidence="1">Peripheral membrane protein</topology>
        <orientation evidence="1">Intermembrane side</orientation>
    </subcellularLocation>
</comment>
<dbReference type="InterPro" id="IPR023184">
    <property type="entry name" value="Ubol_cytC_Rdtase_hinge_dom"/>
</dbReference>
<evidence type="ECO:0000256" key="8">
    <source>
        <dbReference type="ARBA" id="ARBA00023136"/>
    </source>
</evidence>
<keyword evidence="7" id="KW-0496">Mitochondrion</keyword>
<evidence type="ECO:0000256" key="7">
    <source>
        <dbReference type="ARBA" id="ARBA00023128"/>
    </source>
</evidence>
<dbReference type="InterPro" id="IPR036811">
    <property type="entry name" value="Ubol_cytC_Rdtase_hinge_dom_sf"/>
</dbReference>
<comment type="similarity">
    <text evidence="2">Belongs to the UQCRH/QCR6 family.</text>
</comment>
<dbReference type="OrthoDB" id="405848at2759"/>
<keyword evidence="4" id="KW-0679">Respiratory chain</keyword>
<dbReference type="AlphaFoldDB" id="A0A1Y2GTA9"/>
<gene>
    <name evidence="11" type="ORF">BCR41DRAFT_349550</name>
</gene>
<dbReference type="PANTHER" id="PTHR15336:SF0">
    <property type="entry name" value="CYTOCHROME B-C1 COMPLEX SUBUNIT 6, MITOCHONDRIAL"/>
    <property type="match status" value="1"/>
</dbReference>
<feature type="domain" description="Ubiquinol-cytochrome C reductase hinge" evidence="10">
    <location>
        <begin position="119"/>
        <end position="180"/>
    </location>
</feature>
<organism evidence="11 12">
    <name type="scientific">Lobosporangium transversale</name>
    <dbReference type="NCBI Taxonomy" id="64571"/>
    <lineage>
        <taxon>Eukaryota</taxon>
        <taxon>Fungi</taxon>
        <taxon>Fungi incertae sedis</taxon>
        <taxon>Mucoromycota</taxon>
        <taxon>Mortierellomycotina</taxon>
        <taxon>Mortierellomycetes</taxon>
        <taxon>Mortierellales</taxon>
        <taxon>Mortierellaceae</taxon>
        <taxon>Lobosporangium</taxon>
    </lineage>
</organism>
<dbReference type="GO" id="GO:0006122">
    <property type="term" value="P:mitochondrial electron transport, ubiquinol to cytochrome c"/>
    <property type="evidence" value="ECO:0007669"/>
    <property type="project" value="InterPro"/>
</dbReference>
<keyword evidence="12" id="KW-1185">Reference proteome</keyword>
<protein>
    <submittedName>
        <fullName evidence="11">Ubiquinol-cytochrome C reductase hinge domain-containing protein</fullName>
    </submittedName>
</protein>
<keyword evidence="5" id="KW-0999">Mitochondrion inner membrane</keyword>
<evidence type="ECO:0000256" key="6">
    <source>
        <dbReference type="ARBA" id="ARBA00022982"/>
    </source>
</evidence>
<evidence type="ECO:0000256" key="2">
    <source>
        <dbReference type="ARBA" id="ARBA00006498"/>
    </source>
</evidence>
<evidence type="ECO:0000256" key="5">
    <source>
        <dbReference type="ARBA" id="ARBA00022792"/>
    </source>
</evidence>
<accession>A0A1Y2GTA9</accession>
<feature type="region of interest" description="Disordered" evidence="9">
    <location>
        <begin position="18"/>
        <end position="124"/>
    </location>
</feature>
<comment type="caution">
    <text evidence="11">The sequence shown here is derived from an EMBL/GenBank/DDBJ whole genome shotgun (WGS) entry which is preliminary data.</text>
</comment>
<evidence type="ECO:0000256" key="1">
    <source>
        <dbReference type="ARBA" id="ARBA00004137"/>
    </source>
</evidence>
<reference evidence="11 12" key="1">
    <citation type="submission" date="2016-07" db="EMBL/GenBank/DDBJ databases">
        <title>Pervasive Adenine N6-methylation of Active Genes in Fungi.</title>
        <authorList>
            <consortium name="DOE Joint Genome Institute"/>
            <person name="Mondo S.J."/>
            <person name="Dannebaum R.O."/>
            <person name="Kuo R.C."/>
            <person name="Labutti K."/>
            <person name="Haridas S."/>
            <person name="Kuo A."/>
            <person name="Salamov A."/>
            <person name="Ahrendt S.R."/>
            <person name="Lipzen A."/>
            <person name="Sullivan W."/>
            <person name="Andreopoulos W.B."/>
            <person name="Clum A."/>
            <person name="Lindquist E."/>
            <person name="Daum C."/>
            <person name="Ramamoorthy G.K."/>
            <person name="Gryganskyi A."/>
            <person name="Culley D."/>
            <person name="Magnuson J.K."/>
            <person name="James T.Y."/>
            <person name="O'Malley M.A."/>
            <person name="Stajich J.E."/>
            <person name="Spatafora J.W."/>
            <person name="Visel A."/>
            <person name="Grigoriev I.V."/>
        </authorList>
    </citation>
    <scope>NUCLEOTIDE SEQUENCE [LARGE SCALE GENOMIC DNA]</scope>
    <source>
        <strain evidence="11 12">NRRL 3116</strain>
    </source>
</reference>
<evidence type="ECO:0000256" key="9">
    <source>
        <dbReference type="SAM" id="MobiDB-lite"/>
    </source>
</evidence>
<sequence>MLSFIVDMFPAVYAEEKKAQEAHAPDHDLIDDKHKGNNDHKEEKHDKQGDKQDHREAKQQDEAEEKKEDHKESHKEDEGDGHKNVKQASDEKPEKESKSSSKESTPAPPEPEEEEEPEDIKPKIEEACAETAACTKLKHHLDECTRRVEEEGAHEDCIEELYHFLHCVNECAAPKYFNKLA</sequence>
<evidence type="ECO:0000313" key="12">
    <source>
        <dbReference type="Proteomes" id="UP000193648"/>
    </source>
</evidence>
<dbReference type="InParanoid" id="A0A1Y2GTA9"/>
<evidence type="ECO:0000313" key="11">
    <source>
        <dbReference type="EMBL" id="ORZ22718.1"/>
    </source>
</evidence>
<evidence type="ECO:0000256" key="4">
    <source>
        <dbReference type="ARBA" id="ARBA00022660"/>
    </source>
</evidence>
<evidence type="ECO:0000256" key="3">
    <source>
        <dbReference type="ARBA" id="ARBA00022448"/>
    </source>
</evidence>
<evidence type="ECO:0000259" key="10">
    <source>
        <dbReference type="Pfam" id="PF02320"/>
    </source>
</evidence>
<dbReference type="Pfam" id="PF02320">
    <property type="entry name" value="UCR_hinge"/>
    <property type="match status" value="1"/>
</dbReference>